<organism evidence="1">
    <name type="scientific">Rhipicephalus microplus</name>
    <name type="common">Cattle tick</name>
    <name type="synonym">Boophilus microplus</name>
    <dbReference type="NCBI Taxonomy" id="6941"/>
    <lineage>
        <taxon>Eukaryota</taxon>
        <taxon>Metazoa</taxon>
        <taxon>Ecdysozoa</taxon>
        <taxon>Arthropoda</taxon>
        <taxon>Chelicerata</taxon>
        <taxon>Arachnida</taxon>
        <taxon>Acari</taxon>
        <taxon>Parasitiformes</taxon>
        <taxon>Ixodida</taxon>
        <taxon>Ixodoidea</taxon>
        <taxon>Ixodidae</taxon>
        <taxon>Rhipicephalinae</taxon>
        <taxon>Rhipicephalus</taxon>
        <taxon>Boophilus</taxon>
    </lineage>
</organism>
<proteinExistence type="predicted"/>
<sequence>MQYYDWRTARKLHYIRRTGSSDFFTSFTKPEFATMARLLVLCAFAAFVACAMASVQQQPVQTPSLSGGSSYGSGSYGGYGAGLGSYGSSGYGGYGSGGYGGFGSGLGSYGSGLGSLGLEAAATAAVASVVSASAVVATAAIGTPRW</sequence>
<keyword evidence="1" id="KW-0527">Neuropeptide</keyword>
<accession>A0A6G5A4V3</accession>
<dbReference type="AlphaFoldDB" id="A0A6G5A4V3"/>
<dbReference type="GO" id="GO:0007218">
    <property type="term" value="P:neuropeptide signaling pathway"/>
    <property type="evidence" value="ECO:0007669"/>
    <property type="project" value="UniProtKB-KW"/>
</dbReference>
<reference evidence="1" key="1">
    <citation type="submission" date="2020-03" db="EMBL/GenBank/DDBJ databases">
        <title>A transcriptome and proteome of the tick Rhipicephalus microplus shaped by the genetic composition of its hosts and developmental stage.</title>
        <authorList>
            <person name="Garcia G.R."/>
            <person name="Ribeiro J.M.C."/>
            <person name="Maruyama S.R."/>
            <person name="Gardinasse L.G."/>
            <person name="Nelson K."/>
            <person name="Ferreira B.R."/>
            <person name="Andrade T.G."/>
            <person name="Santos I.K.F.M."/>
        </authorList>
    </citation>
    <scope>NUCLEOTIDE SEQUENCE</scope>
    <source>
        <strain evidence="1">NSGR</strain>
        <tissue evidence="1">Salivary glands</tissue>
    </source>
</reference>
<name>A0A6G5A4V3_RHIMP</name>
<dbReference type="EMBL" id="GIKN01002953">
    <property type="protein sequence ID" value="NIE45226.1"/>
    <property type="molecule type" value="Transcribed_RNA"/>
</dbReference>
<evidence type="ECO:0000313" key="1">
    <source>
        <dbReference type="EMBL" id="NIE45226.1"/>
    </source>
</evidence>
<protein>
    <submittedName>
        <fullName evidence="1">Putative neuropeptide-like protein 31</fullName>
    </submittedName>
</protein>